<keyword evidence="3" id="KW-1185">Reference proteome</keyword>
<evidence type="ECO:0000313" key="3">
    <source>
        <dbReference type="Proteomes" id="UP001163828"/>
    </source>
</evidence>
<sequence length="145" mass="15745">MHLNLVYVPLAIVGMIHIATAIPVHGSEHSDSASIVSLTEKKPILVSFGELAGPEGTEENQEVTGMINLLFEEAVKETNGVIPPVKLTFKNHVRKKSKAIAVVPFTFTGLDICGGQCEAQADLFQRISFIKDSTGKILYDRHFAA</sequence>
<feature type="signal peptide" evidence="1">
    <location>
        <begin position="1"/>
        <end position="21"/>
    </location>
</feature>
<dbReference type="Proteomes" id="UP001163828">
    <property type="component" value="Unassembled WGS sequence"/>
</dbReference>
<name>A0ABQ8QMX9_9AGAR</name>
<protein>
    <submittedName>
        <fullName evidence="2">Uncharacterized protein</fullName>
    </submittedName>
</protein>
<keyword evidence="1" id="KW-0732">Signal</keyword>
<organism evidence="2 3">
    <name type="scientific">Lentinula boryana</name>
    <dbReference type="NCBI Taxonomy" id="40481"/>
    <lineage>
        <taxon>Eukaryota</taxon>
        <taxon>Fungi</taxon>
        <taxon>Dikarya</taxon>
        <taxon>Basidiomycota</taxon>
        <taxon>Agaricomycotina</taxon>
        <taxon>Agaricomycetes</taxon>
        <taxon>Agaricomycetidae</taxon>
        <taxon>Agaricales</taxon>
        <taxon>Marasmiineae</taxon>
        <taxon>Omphalotaceae</taxon>
        <taxon>Lentinula</taxon>
    </lineage>
</organism>
<evidence type="ECO:0000313" key="2">
    <source>
        <dbReference type="EMBL" id="KAJ3999866.1"/>
    </source>
</evidence>
<reference evidence="2" key="1">
    <citation type="submission" date="2022-08" db="EMBL/GenBank/DDBJ databases">
        <authorList>
            <consortium name="DOE Joint Genome Institute"/>
            <person name="Min B."/>
            <person name="Riley R."/>
            <person name="Sierra-Patev S."/>
            <person name="Naranjo-Ortiz M."/>
            <person name="Looney B."/>
            <person name="Konkel Z."/>
            <person name="Slot J.C."/>
            <person name="Sakamoto Y."/>
            <person name="Steenwyk J.L."/>
            <person name="Rokas A."/>
            <person name="Carro J."/>
            <person name="Camarero S."/>
            <person name="Ferreira P."/>
            <person name="Molpeceres G."/>
            <person name="Ruiz-Duenas F.J."/>
            <person name="Serrano A."/>
            <person name="Henrissat B."/>
            <person name="Drula E."/>
            <person name="Hughes K.W."/>
            <person name="Mata J.L."/>
            <person name="Ishikawa N.K."/>
            <person name="Vargas-Isla R."/>
            <person name="Ushijima S."/>
            <person name="Smith C.A."/>
            <person name="Ahrendt S."/>
            <person name="Andreopoulos W."/>
            <person name="He G."/>
            <person name="Labutti K."/>
            <person name="Lipzen A."/>
            <person name="Ng V."/>
            <person name="Sandor L."/>
            <person name="Barry K."/>
            <person name="Martinez A.T."/>
            <person name="Xiao Y."/>
            <person name="Gibbons J.G."/>
            <person name="Terashima K."/>
            <person name="Hibbett D.S."/>
            <person name="Grigoriev I.V."/>
        </authorList>
    </citation>
    <scope>NUCLEOTIDE SEQUENCE</scope>
    <source>
        <strain evidence="2">TFB10827</strain>
    </source>
</reference>
<accession>A0ABQ8QMX9</accession>
<gene>
    <name evidence="2" type="ORF">F5050DRAFT_820075</name>
</gene>
<proteinExistence type="predicted"/>
<evidence type="ECO:0000256" key="1">
    <source>
        <dbReference type="SAM" id="SignalP"/>
    </source>
</evidence>
<feature type="chain" id="PRO_5045436421" evidence="1">
    <location>
        <begin position="22"/>
        <end position="145"/>
    </location>
</feature>
<dbReference type="EMBL" id="MU790531">
    <property type="protein sequence ID" value="KAJ3999866.1"/>
    <property type="molecule type" value="Genomic_DNA"/>
</dbReference>
<comment type="caution">
    <text evidence="2">The sequence shown here is derived from an EMBL/GenBank/DDBJ whole genome shotgun (WGS) entry which is preliminary data.</text>
</comment>